<evidence type="ECO:0000256" key="1">
    <source>
        <dbReference type="SAM" id="Phobius"/>
    </source>
</evidence>
<protein>
    <recommendedName>
        <fullName evidence="4">Small membrane hydrophobic protein</fullName>
    </recommendedName>
</protein>
<sequence length="123" mass="12435">MYTATVILAVVLGVAVVVMGAFFLIAPTATAKGFGLPEWPDGVLAAWLNVKGIRDLATGLATLVMLAASGPHAMGWFMLVAAVIPVGDAIIVLRWGGSKVLAWAMHGGTAAVVIALAVALLAG</sequence>
<name>A0A7W9NJZ9_9PSEU</name>
<dbReference type="InterPro" id="IPR025363">
    <property type="entry name" value="DUF4267"/>
</dbReference>
<evidence type="ECO:0008006" key="4">
    <source>
        <dbReference type="Google" id="ProtNLM"/>
    </source>
</evidence>
<feature type="transmembrane region" description="Helical" evidence="1">
    <location>
        <begin position="100"/>
        <end position="122"/>
    </location>
</feature>
<keyword evidence="3" id="KW-1185">Reference proteome</keyword>
<proteinExistence type="predicted"/>
<organism evidence="2 3">
    <name type="scientific">Kutzneria kofuensis</name>
    <dbReference type="NCBI Taxonomy" id="103725"/>
    <lineage>
        <taxon>Bacteria</taxon>
        <taxon>Bacillati</taxon>
        <taxon>Actinomycetota</taxon>
        <taxon>Actinomycetes</taxon>
        <taxon>Pseudonocardiales</taxon>
        <taxon>Pseudonocardiaceae</taxon>
        <taxon>Kutzneria</taxon>
    </lineage>
</organism>
<comment type="caution">
    <text evidence="2">The sequence shown here is derived from an EMBL/GenBank/DDBJ whole genome shotgun (WGS) entry which is preliminary data.</text>
</comment>
<keyword evidence="1" id="KW-1133">Transmembrane helix</keyword>
<dbReference type="AlphaFoldDB" id="A0A7W9NJZ9"/>
<accession>A0A7W9NJZ9</accession>
<evidence type="ECO:0000313" key="3">
    <source>
        <dbReference type="Proteomes" id="UP000585638"/>
    </source>
</evidence>
<gene>
    <name evidence="2" type="ORF">BJ998_005894</name>
</gene>
<feature type="transmembrane region" description="Helical" evidence="1">
    <location>
        <begin position="7"/>
        <end position="26"/>
    </location>
</feature>
<dbReference type="Proteomes" id="UP000585638">
    <property type="component" value="Unassembled WGS sequence"/>
</dbReference>
<dbReference type="RefSeq" id="WP_184866582.1">
    <property type="nucleotide sequence ID" value="NZ_BAAAWY010000019.1"/>
</dbReference>
<evidence type="ECO:0000313" key="2">
    <source>
        <dbReference type="EMBL" id="MBB5894698.1"/>
    </source>
</evidence>
<dbReference type="EMBL" id="JACHIR010000001">
    <property type="protein sequence ID" value="MBB5894698.1"/>
    <property type="molecule type" value="Genomic_DNA"/>
</dbReference>
<keyword evidence="1" id="KW-0472">Membrane</keyword>
<reference evidence="2 3" key="1">
    <citation type="submission" date="2020-08" db="EMBL/GenBank/DDBJ databases">
        <title>Sequencing the genomes of 1000 actinobacteria strains.</title>
        <authorList>
            <person name="Klenk H.-P."/>
        </authorList>
    </citation>
    <scope>NUCLEOTIDE SEQUENCE [LARGE SCALE GENOMIC DNA]</scope>
    <source>
        <strain evidence="2 3">DSM 43851</strain>
    </source>
</reference>
<keyword evidence="1" id="KW-0812">Transmembrane</keyword>
<dbReference type="Pfam" id="PF14087">
    <property type="entry name" value="DUF4267"/>
    <property type="match status" value="1"/>
</dbReference>
<feature type="transmembrane region" description="Helical" evidence="1">
    <location>
        <begin position="73"/>
        <end position="93"/>
    </location>
</feature>